<dbReference type="AlphaFoldDB" id="A0A151SPQ7"/>
<dbReference type="Gramene" id="C.cajan_02907.t">
    <property type="protein sequence ID" value="C.cajan_02907.t.cds1"/>
    <property type="gene ID" value="C.cajan_02907"/>
</dbReference>
<organism evidence="1 2">
    <name type="scientific">Cajanus cajan</name>
    <name type="common">Pigeon pea</name>
    <name type="synonym">Cajanus indicus</name>
    <dbReference type="NCBI Taxonomy" id="3821"/>
    <lineage>
        <taxon>Eukaryota</taxon>
        <taxon>Viridiplantae</taxon>
        <taxon>Streptophyta</taxon>
        <taxon>Embryophyta</taxon>
        <taxon>Tracheophyta</taxon>
        <taxon>Spermatophyta</taxon>
        <taxon>Magnoliopsida</taxon>
        <taxon>eudicotyledons</taxon>
        <taxon>Gunneridae</taxon>
        <taxon>Pentapetalae</taxon>
        <taxon>rosids</taxon>
        <taxon>fabids</taxon>
        <taxon>Fabales</taxon>
        <taxon>Fabaceae</taxon>
        <taxon>Papilionoideae</taxon>
        <taxon>50 kb inversion clade</taxon>
        <taxon>NPAAA clade</taxon>
        <taxon>indigoferoid/millettioid clade</taxon>
        <taxon>Phaseoleae</taxon>
        <taxon>Cajanus</taxon>
    </lineage>
</organism>
<evidence type="ECO:0000313" key="1">
    <source>
        <dbReference type="EMBL" id="KYP56729.1"/>
    </source>
</evidence>
<gene>
    <name evidence="1" type="ORF">KK1_002976</name>
</gene>
<proteinExistence type="predicted"/>
<protein>
    <submittedName>
        <fullName evidence="1">Retrovirus-related Pol polyprotein from transposon TNT 1-94</fullName>
    </submittedName>
</protein>
<sequence length="129" mass="14881">MYTSKLWVNKLYLLKNFVELKNKEGTPITNHLSGFQGHFDQLFRVCIKFDEDLLRLFLLNSLPDSWETFRVSMISVVPNGDVSLQMANSGALYKEIDHDDGDRVTNTISDDRILLHDLDAIKLVFNESM</sequence>
<dbReference type="Pfam" id="PF14223">
    <property type="entry name" value="Retrotran_gag_2"/>
    <property type="match status" value="1"/>
</dbReference>
<reference evidence="1 2" key="1">
    <citation type="journal article" date="2012" name="Nat. Biotechnol.">
        <title>Draft genome sequence of pigeonpea (Cajanus cajan), an orphan legume crop of resource-poor farmers.</title>
        <authorList>
            <person name="Varshney R.K."/>
            <person name="Chen W."/>
            <person name="Li Y."/>
            <person name="Bharti A.K."/>
            <person name="Saxena R.K."/>
            <person name="Schlueter J.A."/>
            <person name="Donoghue M.T."/>
            <person name="Azam S."/>
            <person name="Fan G."/>
            <person name="Whaley A.M."/>
            <person name="Farmer A.D."/>
            <person name="Sheridan J."/>
            <person name="Iwata A."/>
            <person name="Tuteja R."/>
            <person name="Penmetsa R.V."/>
            <person name="Wu W."/>
            <person name="Upadhyaya H.D."/>
            <person name="Yang S.P."/>
            <person name="Shah T."/>
            <person name="Saxena K.B."/>
            <person name="Michael T."/>
            <person name="McCombie W.R."/>
            <person name="Yang B."/>
            <person name="Zhang G."/>
            <person name="Yang H."/>
            <person name="Wang J."/>
            <person name="Spillane C."/>
            <person name="Cook D.R."/>
            <person name="May G.D."/>
            <person name="Xu X."/>
            <person name="Jackson S.A."/>
        </authorList>
    </citation>
    <scope>NUCLEOTIDE SEQUENCE [LARGE SCALE GENOMIC DNA]</scope>
    <source>
        <strain evidence="2">cv. Asha</strain>
    </source>
</reference>
<accession>A0A151SPQ7</accession>
<evidence type="ECO:0000313" key="2">
    <source>
        <dbReference type="Proteomes" id="UP000075243"/>
    </source>
</evidence>
<name>A0A151SPQ7_CAJCA</name>
<keyword evidence="2" id="KW-1185">Reference proteome</keyword>
<dbReference type="Proteomes" id="UP000075243">
    <property type="component" value="Chromosome 11"/>
</dbReference>
<dbReference type="EMBL" id="CM003613">
    <property type="protein sequence ID" value="KYP56729.1"/>
    <property type="molecule type" value="Genomic_DNA"/>
</dbReference>